<evidence type="ECO:0000313" key="9">
    <source>
        <dbReference type="EMBL" id="SFV65749.1"/>
    </source>
</evidence>
<protein>
    <recommendedName>
        <fullName evidence="3">histidinol-phosphatase</fullName>
        <ecNumber evidence="3">3.1.3.15</ecNumber>
    </recommendedName>
</protein>
<dbReference type="PANTHER" id="PTHR21039:SF0">
    <property type="entry name" value="HISTIDINOL-PHOSPHATASE"/>
    <property type="match status" value="1"/>
</dbReference>
<dbReference type="GO" id="GO:0005737">
    <property type="term" value="C:cytoplasm"/>
    <property type="evidence" value="ECO:0007669"/>
    <property type="project" value="TreeGrafter"/>
</dbReference>
<feature type="domain" description="PHP" evidence="8">
    <location>
        <begin position="247"/>
        <end position="431"/>
    </location>
</feature>
<proteinExistence type="inferred from homology"/>
<dbReference type="GO" id="GO:0000105">
    <property type="term" value="P:L-histidine biosynthetic process"/>
    <property type="evidence" value="ECO:0007669"/>
    <property type="project" value="UniProtKB-UniPathway"/>
</dbReference>
<keyword evidence="4" id="KW-0028">Amino-acid biosynthesis</keyword>
<name>A0A1W1CIZ6_9ZZZZ</name>
<gene>
    <name evidence="9" type="ORF">MNB_SV-10-1330</name>
</gene>
<dbReference type="Pfam" id="PF02811">
    <property type="entry name" value="PHP"/>
    <property type="match status" value="1"/>
</dbReference>
<dbReference type="UniPathway" id="UPA00031">
    <property type="reaction ID" value="UER00013"/>
</dbReference>
<evidence type="ECO:0000256" key="3">
    <source>
        <dbReference type="ARBA" id="ARBA00013085"/>
    </source>
</evidence>
<comment type="pathway">
    <text evidence="1">Amino-acid biosynthesis; L-histidine biosynthesis; L-histidine from 5-phospho-alpha-D-ribose 1-diphosphate: step 8/9.</text>
</comment>
<evidence type="ECO:0000259" key="8">
    <source>
        <dbReference type="Pfam" id="PF02811"/>
    </source>
</evidence>
<keyword evidence="6" id="KW-0368">Histidine biosynthesis</keyword>
<dbReference type="Gene3D" id="3.20.20.140">
    <property type="entry name" value="Metal-dependent hydrolases"/>
    <property type="match status" value="1"/>
</dbReference>
<reference evidence="9" key="1">
    <citation type="submission" date="2016-10" db="EMBL/GenBank/DDBJ databases">
        <authorList>
            <person name="de Groot N.N."/>
        </authorList>
    </citation>
    <scope>NUCLEOTIDE SEQUENCE</scope>
</reference>
<dbReference type="InterPro" id="IPR004013">
    <property type="entry name" value="PHP_dom"/>
</dbReference>
<dbReference type="SUPFAM" id="SSF89550">
    <property type="entry name" value="PHP domain-like"/>
    <property type="match status" value="1"/>
</dbReference>
<comment type="catalytic activity">
    <reaction evidence="7">
        <text>L-histidinol phosphate + H2O = L-histidinol + phosphate</text>
        <dbReference type="Rhea" id="RHEA:14465"/>
        <dbReference type="ChEBI" id="CHEBI:15377"/>
        <dbReference type="ChEBI" id="CHEBI:43474"/>
        <dbReference type="ChEBI" id="CHEBI:57699"/>
        <dbReference type="ChEBI" id="CHEBI:57980"/>
        <dbReference type="EC" id="3.1.3.15"/>
    </reaction>
</comment>
<dbReference type="InterPro" id="IPR010140">
    <property type="entry name" value="Histidinol_P_phosphatase_HisJ"/>
</dbReference>
<evidence type="ECO:0000256" key="6">
    <source>
        <dbReference type="ARBA" id="ARBA00023102"/>
    </source>
</evidence>
<dbReference type="CDD" id="cd12110">
    <property type="entry name" value="PHP_HisPPase_Hisj_like"/>
    <property type="match status" value="1"/>
</dbReference>
<keyword evidence="5 9" id="KW-0378">Hydrolase</keyword>
<evidence type="ECO:0000256" key="7">
    <source>
        <dbReference type="ARBA" id="ARBA00049158"/>
    </source>
</evidence>
<comment type="similarity">
    <text evidence="2">Belongs to the PHP hydrolase family. HisK subfamily.</text>
</comment>
<evidence type="ECO:0000256" key="5">
    <source>
        <dbReference type="ARBA" id="ARBA00022801"/>
    </source>
</evidence>
<evidence type="ECO:0000256" key="2">
    <source>
        <dbReference type="ARBA" id="ARBA00009152"/>
    </source>
</evidence>
<dbReference type="EMBL" id="FPHL01000041">
    <property type="protein sequence ID" value="SFV65749.1"/>
    <property type="molecule type" value="Genomic_DNA"/>
</dbReference>
<dbReference type="AlphaFoldDB" id="A0A1W1CIZ6"/>
<dbReference type="NCBIfam" id="TIGR01856">
    <property type="entry name" value="hisJ_fam"/>
    <property type="match status" value="1"/>
</dbReference>
<dbReference type="InterPro" id="IPR016195">
    <property type="entry name" value="Pol/histidinol_Pase-like"/>
</dbReference>
<dbReference type="GO" id="GO:0004401">
    <property type="term" value="F:histidinol-phosphatase activity"/>
    <property type="evidence" value="ECO:0007669"/>
    <property type="project" value="UniProtKB-EC"/>
</dbReference>
<sequence length="502" mass="56358">MTCKEHIDLSVSKLQAVTRFDMTEGISSPGDIFTRNLFAEDDEITVTVGERAVIPHNLFGIDTGGTQLHTVISPVRSKNNDVIATAERKCIVTSAGVVDIVARGIFDIVVSAAKQCRRPSRIADDGVSLFTRSENDLVIPCRAAAAGFPAYHFAKEQIYLFKFVYPSDRVVNGNGFGKVPLPLPLFDKGAKFTQRADGLFCVKQCQCQNDEDINYFLHHPFYLNFSKKRALAKGCAIICPMKTTRIDLHNHTTRCNHAEGTIDEYIQRAIDLGIDIYGFSEHAPMDFDEKYRLPLCDMNAYMTDVLNARERYKSEIDILLGYEVDWLPGHMDERVLNADVDYLIGSVHFIDKWSFDNPEFISGWKNRDIDEIWKAYFEATTAMAASGKFDIAGHLDLIKVFKYLPKQDIRILAAEALKAIKTSNMVLELNAAGLRKPIAEIYPSRALLEEAYALDIPITFASDAHSIKQVGFGYEEASTLAKEVGYTQAVTFKDRDKELVIF</sequence>
<organism evidence="9">
    <name type="scientific">hydrothermal vent metagenome</name>
    <dbReference type="NCBI Taxonomy" id="652676"/>
    <lineage>
        <taxon>unclassified sequences</taxon>
        <taxon>metagenomes</taxon>
        <taxon>ecological metagenomes</taxon>
    </lineage>
</organism>
<evidence type="ECO:0000256" key="1">
    <source>
        <dbReference type="ARBA" id="ARBA00004970"/>
    </source>
</evidence>
<dbReference type="EC" id="3.1.3.15" evidence="3"/>
<dbReference type="NCBIfam" id="NF005596">
    <property type="entry name" value="PRK07328.1"/>
    <property type="match status" value="1"/>
</dbReference>
<accession>A0A1W1CIZ6</accession>
<dbReference type="PANTHER" id="PTHR21039">
    <property type="entry name" value="HISTIDINOL PHOSPHATASE-RELATED"/>
    <property type="match status" value="1"/>
</dbReference>
<evidence type="ECO:0000256" key="4">
    <source>
        <dbReference type="ARBA" id="ARBA00022605"/>
    </source>
</evidence>